<name>A0ABV6H8E5_9ACTN</name>
<comment type="caution">
    <text evidence="1">The sequence shown here is derived from an EMBL/GenBank/DDBJ whole genome shotgun (WGS) entry which is preliminary data.</text>
</comment>
<proteinExistence type="predicted"/>
<protein>
    <submittedName>
        <fullName evidence="1">Uncharacterized protein</fullName>
    </submittedName>
</protein>
<accession>A0ABV6H8E5</accession>
<keyword evidence="2" id="KW-1185">Reference proteome</keyword>
<dbReference type="Proteomes" id="UP001589783">
    <property type="component" value="Unassembled WGS sequence"/>
</dbReference>
<organism evidence="1 2">
    <name type="scientific">Gordonia phosphorivorans</name>
    <dbReference type="NCBI Taxonomy" id="1056982"/>
    <lineage>
        <taxon>Bacteria</taxon>
        <taxon>Bacillati</taxon>
        <taxon>Actinomycetota</taxon>
        <taxon>Actinomycetes</taxon>
        <taxon>Mycobacteriales</taxon>
        <taxon>Gordoniaceae</taxon>
        <taxon>Gordonia</taxon>
    </lineage>
</organism>
<sequence>MKGLSDKDNATNAWAIYRAFTAVGFSKAEAIELTKVMVSAALISAEVCCCCAESVAR</sequence>
<dbReference type="EMBL" id="JBHLWV010000016">
    <property type="protein sequence ID" value="MFC0314500.1"/>
    <property type="molecule type" value="Genomic_DNA"/>
</dbReference>
<evidence type="ECO:0000313" key="2">
    <source>
        <dbReference type="Proteomes" id="UP001589783"/>
    </source>
</evidence>
<gene>
    <name evidence="1" type="ORF">ACFFJD_06505</name>
</gene>
<reference evidence="1 2" key="1">
    <citation type="submission" date="2024-09" db="EMBL/GenBank/DDBJ databases">
        <authorList>
            <person name="Sun Q."/>
            <person name="Mori K."/>
        </authorList>
    </citation>
    <scope>NUCLEOTIDE SEQUENCE [LARGE SCALE GENOMIC DNA]</scope>
    <source>
        <strain evidence="1 2">CCM 7957</strain>
    </source>
</reference>
<dbReference type="RefSeq" id="WP_382362342.1">
    <property type="nucleotide sequence ID" value="NZ_JBHLWV010000016.1"/>
</dbReference>
<evidence type="ECO:0000313" key="1">
    <source>
        <dbReference type="EMBL" id="MFC0314500.1"/>
    </source>
</evidence>